<evidence type="ECO:0000256" key="1">
    <source>
        <dbReference type="ARBA" id="ARBA00004123"/>
    </source>
</evidence>
<dbReference type="EMBL" id="BRPK01000002">
    <property type="protein sequence ID" value="GLB34906.1"/>
    <property type="molecule type" value="Genomic_DNA"/>
</dbReference>
<dbReference type="Pfam" id="PF07962">
    <property type="entry name" value="Swi3"/>
    <property type="match status" value="1"/>
</dbReference>
<comment type="subcellular location">
    <subcellularLocation>
        <location evidence="1 6">Nucleus</location>
    </subcellularLocation>
</comment>
<accession>A0A9P3PG85</accession>
<feature type="domain" description="Chromosome segregation in meiosis protein 3" evidence="8">
    <location>
        <begin position="145"/>
        <end position="225"/>
    </location>
</feature>
<dbReference type="GO" id="GO:0000076">
    <property type="term" value="P:DNA replication checkpoint signaling"/>
    <property type="evidence" value="ECO:0007669"/>
    <property type="project" value="UniProtKB-UniRule"/>
</dbReference>
<comment type="caution">
    <text evidence="9">The sequence shown here is derived from an EMBL/GenBank/DDBJ whole genome shotgun (WGS) entry which is preliminary data.</text>
</comment>
<evidence type="ECO:0000256" key="5">
    <source>
        <dbReference type="ARBA" id="ARBA00023306"/>
    </source>
</evidence>
<keyword evidence="10" id="KW-1185">Reference proteome</keyword>
<feature type="region of interest" description="Disordered" evidence="7">
    <location>
        <begin position="248"/>
        <end position="333"/>
    </location>
</feature>
<protein>
    <recommendedName>
        <fullName evidence="6">Chromosome segregation in meiosis protein</fullName>
    </recommendedName>
</protein>
<gene>
    <name evidence="9" type="primary">CSM3</name>
    <name evidence="9" type="ORF">LshimejAT787_0204710</name>
</gene>
<feature type="compositionally biased region" description="Basic and acidic residues" evidence="7">
    <location>
        <begin position="159"/>
        <end position="173"/>
    </location>
</feature>
<dbReference type="InterPro" id="IPR040038">
    <property type="entry name" value="TIPIN/Csm3/Swi3"/>
</dbReference>
<dbReference type="AlphaFoldDB" id="A0A9P3PG85"/>
<feature type="region of interest" description="Disordered" evidence="7">
    <location>
        <begin position="15"/>
        <end position="173"/>
    </location>
</feature>
<proteinExistence type="inferred from homology"/>
<evidence type="ECO:0000256" key="4">
    <source>
        <dbReference type="ARBA" id="ARBA00023242"/>
    </source>
</evidence>
<dbReference type="GO" id="GO:0043111">
    <property type="term" value="P:replication fork arrest"/>
    <property type="evidence" value="ECO:0007669"/>
    <property type="project" value="TreeGrafter"/>
</dbReference>
<keyword evidence="4 6" id="KW-0539">Nucleus</keyword>
<evidence type="ECO:0000259" key="8">
    <source>
        <dbReference type="Pfam" id="PF07962"/>
    </source>
</evidence>
<dbReference type="GO" id="GO:0031297">
    <property type="term" value="P:replication fork processing"/>
    <property type="evidence" value="ECO:0007669"/>
    <property type="project" value="UniProtKB-UniRule"/>
</dbReference>
<comment type="similarity">
    <text evidence="2 6">Belongs to the CSM3 family.</text>
</comment>
<evidence type="ECO:0000256" key="2">
    <source>
        <dbReference type="ARBA" id="ARBA00006075"/>
    </source>
</evidence>
<reference evidence="9" key="1">
    <citation type="submission" date="2022-07" db="EMBL/GenBank/DDBJ databases">
        <title>The genome of Lyophyllum shimeji provides insight into the initial evolution of ectomycorrhizal fungal genome.</title>
        <authorList>
            <person name="Kobayashi Y."/>
            <person name="Shibata T."/>
            <person name="Hirakawa H."/>
            <person name="Shigenobu S."/>
            <person name="Nishiyama T."/>
            <person name="Yamada A."/>
            <person name="Hasebe M."/>
            <person name="Kawaguchi M."/>
        </authorList>
    </citation>
    <scope>NUCLEOTIDE SEQUENCE</scope>
    <source>
        <strain evidence="9">AT787</strain>
    </source>
</reference>
<evidence type="ECO:0000256" key="7">
    <source>
        <dbReference type="SAM" id="MobiDB-lite"/>
    </source>
</evidence>
<evidence type="ECO:0000313" key="10">
    <source>
        <dbReference type="Proteomes" id="UP001063166"/>
    </source>
</evidence>
<feature type="compositionally biased region" description="Basic and acidic residues" evidence="7">
    <location>
        <begin position="81"/>
        <end position="92"/>
    </location>
</feature>
<organism evidence="9 10">
    <name type="scientific">Lyophyllum shimeji</name>
    <name type="common">Hon-shimeji</name>
    <name type="synonym">Tricholoma shimeji</name>
    <dbReference type="NCBI Taxonomy" id="47721"/>
    <lineage>
        <taxon>Eukaryota</taxon>
        <taxon>Fungi</taxon>
        <taxon>Dikarya</taxon>
        <taxon>Basidiomycota</taxon>
        <taxon>Agaricomycotina</taxon>
        <taxon>Agaricomycetes</taxon>
        <taxon>Agaricomycetidae</taxon>
        <taxon>Agaricales</taxon>
        <taxon>Tricholomatineae</taxon>
        <taxon>Lyophyllaceae</taxon>
        <taxon>Lyophyllum</taxon>
    </lineage>
</organism>
<feature type="compositionally biased region" description="Acidic residues" evidence="7">
    <location>
        <begin position="290"/>
        <end position="299"/>
    </location>
</feature>
<dbReference type="GO" id="GO:0031298">
    <property type="term" value="C:replication fork protection complex"/>
    <property type="evidence" value="ECO:0007669"/>
    <property type="project" value="TreeGrafter"/>
</dbReference>
<sequence length="443" mass="48865">MDSLASIWDDPVEQHVQHDIPQTSLLRTQGPLFLEGSDDEDAPRPPPQNPAPEVDVDIDAMFADVENDDDPFNFEPLTSKLDTEALQREAEARHKRNMPSLTPHAILSSSPAKDAGHDDEGSKSKSTGGEKGKDAKKERRKPVRLDEGRLLGPTGFPKLIKDTKNFKPKGKGHEATDLNRLLQVYAYWTHEMYPKTTFRDTVERVEKLCHSKRMHVALSVWRDEAHGLVNGHRPDDDEEIIDLTEIPEIQRGPSAAEVSSPRASSPVSDGAAYASSSSRPPSRPPSSGTDMDDDDDFDIDAVIRDEEERVARERAASQASATPANGRRDLIHEDDDMAMWEALDSTRENKSHAAPSTTTVSRMEEDAMWDELDALQDGVSASAKQSAQNLDEDEDMWDVVREMESNATAAKDSSTATTGDLPAVAAAAIRSQQDDDDWDSAYA</sequence>
<dbReference type="PANTHER" id="PTHR13220:SF11">
    <property type="entry name" value="TIMELESS-INTERACTING PROTEIN"/>
    <property type="match status" value="1"/>
</dbReference>
<feature type="compositionally biased region" description="Basic and acidic residues" evidence="7">
    <location>
        <begin position="301"/>
        <end position="315"/>
    </location>
</feature>
<dbReference type="GO" id="GO:0006974">
    <property type="term" value="P:DNA damage response"/>
    <property type="evidence" value="ECO:0007669"/>
    <property type="project" value="UniProtKB-KW"/>
</dbReference>
<evidence type="ECO:0000256" key="3">
    <source>
        <dbReference type="ARBA" id="ARBA00022763"/>
    </source>
</evidence>
<evidence type="ECO:0000313" key="9">
    <source>
        <dbReference type="EMBL" id="GLB34906.1"/>
    </source>
</evidence>
<feature type="compositionally biased region" description="Basic and acidic residues" evidence="7">
    <location>
        <begin position="114"/>
        <end position="149"/>
    </location>
</feature>
<dbReference type="OrthoDB" id="437078at2759"/>
<evidence type="ECO:0000256" key="6">
    <source>
        <dbReference type="RuleBase" id="RU366049"/>
    </source>
</evidence>
<keyword evidence="3 6" id="KW-0227">DNA damage</keyword>
<dbReference type="Proteomes" id="UP001063166">
    <property type="component" value="Unassembled WGS sequence"/>
</dbReference>
<dbReference type="GO" id="GO:0003677">
    <property type="term" value="F:DNA binding"/>
    <property type="evidence" value="ECO:0007669"/>
    <property type="project" value="TreeGrafter"/>
</dbReference>
<keyword evidence="5 6" id="KW-0131">Cell cycle</keyword>
<dbReference type="InterPro" id="IPR012923">
    <property type="entry name" value="Csm3"/>
</dbReference>
<name>A0A9P3PG85_LYOSH</name>
<comment type="function">
    <text evidence="6">Plays an important role in the control of DNA replication and the maintenance of replication fork stability.</text>
</comment>
<dbReference type="PANTHER" id="PTHR13220">
    <property type="entry name" value="TIMELESS INTERACTING-RELATED"/>
    <property type="match status" value="1"/>
</dbReference>